<feature type="transmembrane region" description="Helical" evidence="11">
    <location>
        <begin position="12"/>
        <end position="31"/>
    </location>
</feature>
<evidence type="ECO:0000256" key="3">
    <source>
        <dbReference type="ARBA" id="ARBA00022481"/>
    </source>
</evidence>
<dbReference type="InterPro" id="IPR004089">
    <property type="entry name" value="MCPsignal_dom"/>
</dbReference>
<feature type="domain" description="HAMP" evidence="13">
    <location>
        <begin position="211"/>
        <end position="263"/>
    </location>
</feature>
<dbReference type="CDD" id="cd06225">
    <property type="entry name" value="HAMP"/>
    <property type="match status" value="1"/>
</dbReference>
<keyword evidence="6 11" id="KW-1133">Transmembrane helix</keyword>
<feature type="transmembrane region" description="Helical" evidence="11">
    <location>
        <begin position="191"/>
        <end position="209"/>
    </location>
</feature>
<dbReference type="FunFam" id="1.10.287.950:FF:000001">
    <property type="entry name" value="Methyl-accepting chemotaxis sensory transducer"/>
    <property type="match status" value="1"/>
</dbReference>
<evidence type="ECO:0000313" key="15">
    <source>
        <dbReference type="Proteomes" id="UP000035212"/>
    </source>
</evidence>
<keyword evidence="8 10" id="KW-0807">Transducer</keyword>
<evidence type="ECO:0000256" key="10">
    <source>
        <dbReference type="PROSITE-ProRule" id="PRU00284"/>
    </source>
</evidence>
<dbReference type="Pfam" id="PF00672">
    <property type="entry name" value="HAMP"/>
    <property type="match status" value="1"/>
</dbReference>
<evidence type="ECO:0000256" key="2">
    <source>
        <dbReference type="ARBA" id="ARBA00022475"/>
    </source>
</evidence>
<evidence type="ECO:0000256" key="11">
    <source>
        <dbReference type="SAM" id="Phobius"/>
    </source>
</evidence>
<keyword evidence="3" id="KW-0488">Methylation</keyword>
<feature type="domain" description="Methyl-accepting transducer" evidence="12">
    <location>
        <begin position="268"/>
        <end position="504"/>
    </location>
</feature>
<evidence type="ECO:0000259" key="13">
    <source>
        <dbReference type="PROSITE" id="PS50885"/>
    </source>
</evidence>
<dbReference type="Gene3D" id="1.10.287.950">
    <property type="entry name" value="Methyl-accepting chemotaxis protein"/>
    <property type="match status" value="1"/>
</dbReference>
<protein>
    <submittedName>
        <fullName evidence="14">Chemotaxis protein</fullName>
    </submittedName>
</protein>
<dbReference type="PATRIC" id="fig|587753.11.peg.4849"/>
<dbReference type="PROSITE" id="PS50885">
    <property type="entry name" value="HAMP"/>
    <property type="match status" value="1"/>
</dbReference>
<keyword evidence="5 11" id="KW-0812">Transmembrane</keyword>
<evidence type="ECO:0000259" key="12">
    <source>
        <dbReference type="PROSITE" id="PS50111"/>
    </source>
</evidence>
<keyword evidence="7 11" id="KW-0472">Membrane</keyword>
<evidence type="ECO:0000256" key="7">
    <source>
        <dbReference type="ARBA" id="ARBA00023136"/>
    </source>
</evidence>
<name>A0A0G3GI43_9PSED</name>
<dbReference type="InterPro" id="IPR003660">
    <property type="entry name" value="HAMP_dom"/>
</dbReference>
<dbReference type="SMART" id="SM00304">
    <property type="entry name" value="HAMP"/>
    <property type="match status" value="2"/>
</dbReference>
<evidence type="ECO:0000256" key="4">
    <source>
        <dbReference type="ARBA" id="ARBA00022500"/>
    </source>
</evidence>
<organism evidence="14 15">
    <name type="scientific">Pseudomonas chlororaphis</name>
    <dbReference type="NCBI Taxonomy" id="587753"/>
    <lineage>
        <taxon>Bacteria</taxon>
        <taxon>Pseudomonadati</taxon>
        <taxon>Pseudomonadota</taxon>
        <taxon>Gammaproteobacteria</taxon>
        <taxon>Pseudomonadales</taxon>
        <taxon>Pseudomonadaceae</taxon>
        <taxon>Pseudomonas</taxon>
    </lineage>
</organism>
<evidence type="ECO:0000256" key="5">
    <source>
        <dbReference type="ARBA" id="ARBA00022692"/>
    </source>
</evidence>
<dbReference type="Proteomes" id="UP000035212">
    <property type="component" value="Chromosome"/>
</dbReference>
<keyword evidence="4" id="KW-0145">Chemotaxis</keyword>
<accession>A0A0G3GI43</accession>
<evidence type="ECO:0000256" key="1">
    <source>
        <dbReference type="ARBA" id="ARBA00004651"/>
    </source>
</evidence>
<dbReference type="Gene3D" id="6.10.340.10">
    <property type="match status" value="1"/>
</dbReference>
<dbReference type="Pfam" id="PF00015">
    <property type="entry name" value="MCPsignal"/>
    <property type="match status" value="1"/>
</dbReference>
<dbReference type="EMBL" id="CP011020">
    <property type="protein sequence ID" value="AKK00916.1"/>
    <property type="molecule type" value="Genomic_DNA"/>
</dbReference>
<dbReference type="GO" id="GO:0007165">
    <property type="term" value="P:signal transduction"/>
    <property type="evidence" value="ECO:0007669"/>
    <property type="project" value="UniProtKB-KW"/>
</dbReference>
<keyword evidence="2" id="KW-1003">Cell membrane</keyword>
<comment type="subcellular location">
    <subcellularLocation>
        <location evidence="1">Cell membrane</location>
        <topology evidence="1">Multi-pass membrane protein</topology>
    </subcellularLocation>
</comment>
<dbReference type="GO" id="GO:0004888">
    <property type="term" value="F:transmembrane signaling receptor activity"/>
    <property type="evidence" value="ECO:0007669"/>
    <property type="project" value="InterPro"/>
</dbReference>
<dbReference type="InterPro" id="IPR004090">
    <property type="entry name" value="Chemotax_Me-accpt_rcpt"/>
</dbReference>
<evidence type="ECO:0000256" key="6">
    <source>
        <dbReference type="ARBA" id="ARBA00022989"/>
    </source>
</evidence>
<proteinExistence type="inferred from homology"/>
<dbReference type="SMART" id="SM00283">
    <property type="entry name" value="MA"/>
    <property type="match status" value="1"/>
</dbReference>
<sequence>MRLRHLSIATRMVLGFVIIALLSVALGLFALRQIDEVQDQSLKIKDNWLQQVRALGAANAALNRYRMGSMQHILSTREQDMQSYEEKTAGRLQQVREQMQTYARLLESDEEKARLAAFNASLDVYAQNHLELLKRSRQGDKTGAREYLMTIRNSYDQMTQNFDDLIDRSNAGAEAAGDHCVEAYQRAVRGVVLVIVMVGIGTILVAWLLTRSITTPLNQAVKAARTISEGDLSHPIHPTGNDEATRLLESLATMQDNLIRTLGQISSSSRQLTLSTAQLNTVTQMSGKDIHQQHGEIEQAATAVNEMTAAIEEVARNALSTSQLSVASRDTALRGQQRMVETLSAIQALTHNVQLSSRQVEGLAEQAQGIGKVLDVIGTIAEQTNLLALNAAIEAARAGDAGRGFAVVADEVRALAHRTVQSTREIELMISGIRSETDLAVSTMLSSSEKTRVTLSLAQATQSALADIVAANDDINQRNLMITTATEEQAHVARSVDRNLLNIRDLSVQSATGSEQTTRASQSLGLLATELNAMVQHFKM</sequence>
<dbReference type="GO" id="GO:0005886">
    <property type="term" value="C:plasma membrane"/>
    <property type="evidence" value="ECO:0007669"/>
    <property type="project" value="UniProtKB-SubCell"/>
</dbReference>
<dbReference type="SUPFAM" id="SSF58104">
    <property type="entry name" value="Methyl-accepting chemotaxis protein (MCP) signaling domain"/>
    <property type="match status" value="1"/>
</dbReference>
<gene>
    <name evidence="14" type="ORF">VM99_23640</name>
</gene>
<dbReference type="InterPro" id="IPR024478">
    <property type="entry name" value="HlyB_4HB_MCP"/>
</dbReference>
<reference evidence="14 15" key="1">
    <citation type="journal article" date="2015" name="Stand. Genomic Sci.">
        <title>Complete genome of Pseudomonas chlororaphis strain UFB2, a soil bacterium with antibacterial activity against bacterial canker pathogen of tomato.</title>
        <authorList>
            <person name="Deng P."/>
            <person name="Wang X."/>
            <person name="Baird S.M."/>
            <person name="Lu S.E."/>
        </authorList>
    </citation>
    <scope>NUCLEOTIDE SEQUENCE [LARGE SCALE GENOMIC DNA]</scope>
    <source>
        <strain evidence="14 15">UFB2</strain>
    </source>
</reference>
<dbReference type="PROSITE" id="PS50111">
    <property type="entry name" value="CHEMOTAXIS_TRANSDUC_2"/>
    <property type="match status" value="1"/>
</dbReference>
<evidence type="ECO:0000256" key="8">
    <source>
        <dbReference type="ARBA" id="ARBA00023224"/>
    </source>
</evidence>
<evidence type="ECO:0000313" key="14">
    <source>
        <dbReference type="EMBL" id="AKK00916.1"/>
    </source>
</evidence>
<dbReference type="PANTHER" id="PTHR32089:SF120">
    <property type="entry name" value="METHYL-ACCEPTING CHEMOTAXIS PROTEIN TLPQ"/>
    <property type="match status" value="1"/>
</dbReference>
<dbReference type="PANTHER" id="PTHR32089">
    <property type="entry name" value="METHYL-ACCEPTING CHEMOTAXIS PROTEIN MCPB"/>
    <property type="match status" value="1"/>
</dbReference>
<dbReference type="GO" id="GO:0006935">
    <property type="term" value="P:chemotaxis"/>
    <property type="evidence" value="ECO:0007669"/>
    <property type="project" value="UniProtKB-KW"/>
</dbReference>
<dbReference type="PRINTS" id="PR00260">
    <property type="entry name" value="CHEMTRNSDUCR"/>
</dbReference>
<dbReference type="CDD" id="cd11386">
    <property type="entry name" value="MCP_signal"/>
    <property type="match status" value="1"/>
</dbReference>
<comment type="similarity">
    <text evidence="9">Belongs to the methyl-accepting chemotaxis (MCP) protein family.</text>
</comment>
<dbReference type="Pfam" id="PF12729">
    <property type="entry name" value="4HB_MCP_1"/>
    <property type="match status" value="1"/>
</dbReference>
<evidence type="ECO:0000256" key="9">
    <source>
        <dbReference type="ARBA" id="ARBA00029447"/>
    </source>
</evidence>
<reference evidence="15" key="2">
    <citation type="submission" date="2015-03" db="EMBL/GenBank/DDBJ databases">
        <authorList>
            <person name="Deng P."/>
            <person name="Lu S."/>
        </authorList>
    </citation>
    <scope>NUCLEOTIDE SEQUENCE [LARGE SCALE GENOMIC DNA]</scope>
    <source>
        <strain evidence="15">UFB2</strain>
    </source>
</reference>
<dbReference type="AlphaFoldDB" id="A0A0G3GI43"/>